<keyword evidence="1" id="KW-0812">Transmembrane</keyword>
<feature type="transmembrane region" description="Helical" evidence="1">
    <location>
        <begin position="109"/>
        <end position="126"/>
    </location>
</feature>
<evidence type="ECO:0000256" key="1">
    <source>
        <dbReference type="SAM" id="Phobius"/>
    </source>
</evidence>
<organism evidence="2 3">
    <name type="scientific">Clostridium paraputrificum</name>
    <dbReference type="NCBI Taxonomy" id="29363"/>
    <lineage>
        <taxon>Bacteria</taxon>
        <taxon>Bacillati</taxon>
        <taxon>Bacillota</taxon>
        <taxon>Clostridia</taxon>
        <taxon>Eubacteriales</taxon>
        <taxon>Clostridiaceae</taxon>
        <taxon>Clostridium</taxon>
    </lineage>
</organism>
<feature type="transmembrane region" description="Helical" evidence="1">
    <location>
        <begin position="75"/>
        <end position="103"/>
    </location>
</feature>
<dbReference type="Pfam" id="PF04143">
    <property type="entry name" value="Sulf_transp"/>
    <property type="match status" value="1"/>
</dbReference>
<keyword evidence="1" id="KW-1133">Transmembrane helix</keyword>
<evidence type="ECO:0000313" key="2">
    <source>
        <dbReference type="EMBL" id="OBY10398.1"/>
    </source>
</evidence>
<accession>A0A174SB80</accession>
<dbReference type="Proteomes" id="UP000092714">
    <property type="component" value="Unassembled WGS sequence"/>
</dbReference>
<gene>
    <name evidence="2" type="ORF">CP373A1_10885</name>
</gene>
<feature type="transmembrane region" description="Helical" evidence="1">
    <location>
        <begin position="157"/>
        <end position="179"/>
    </location>
</feature>
<feature type="transmembrane region" description="Helical" evidence="1">
    <location>
        <begin position="42"/>
        <end position="63"/>
    </location>
</feature>
<dbReference type="AlphaFoldDB" id="A0A174SB80"/>
<proteinExistence type="predicted"/>
<keyword evidence="3" id="KW-1185">Reference proteome</keyword>
<dbReference type="OrthoDB" id="9790409at2"/>
<keyword evidence="1" id="KW-0472">Membrane</keyword>
<sequence>MKILLAILLGGFFGFALAYVGATGFKNILKMLRLEDLSLAKIILFAIGFSSVLLSISSLFGIFDTSHLSVKTMNLGGIIGGLLFGVAFGAVGTCPGTCIGAVGSNGVKRAVAAILGGLVGAFAFSMSYGYFKGLGLFAALNMGKLTLFNISDKYPSVFNVGFVGLLIVGILFMGAAYILPKRILKD</sequence>
<comment type="caution">
    <text evidence="2">The sequence shown here is derived from an EMBL/GenBank/DDBJ whole genome shotgun (WGS) entry which is preliminary data.</text>
</comment>
<dbReference type="InterPro" id="IPR007272">
    <property type="entry name" value="Sulf_transp_TsuA/YedE"/>
</dbReference>
<evidence type="ECO:0000313" key="3">
    <source>
        <dbReference type="Proteomes" id="UP000092714"/>
    </source>
</evidence>
<dbReference type="EMBL" id="MAPZ01000020">
    <property type="protein sequence ID" value="OBY10398.1"/>
    <property type="molecule type" value="Genomic_DNA"/>
</dbReference>
<reference evidence="2 3" key="1">
    <citation type="submission" date="2016-06" db="EMBL/GenBank/DDBJ databases">
        <authorList>
            <person name="Kjaerup R.B."/>
            <person name="Dalgaard T.S."/>
            <person name="Juul-Madsen H.R."/>
        </authorList>
    </citation>
    <scope>NUCLEOTIDE SEQUENCE [LARGE SCALE GENOMIC DNA]</scope>
    <source>
        <strain evidence="2 3">373-A1</strain>
    </source>
</reference>
<dbReference type="RefSeq" id="WP_055183693.1">
    <property type="nucleotide sequence ID" value="NZ_CZBQ01000003.1"/>
</dbReference>
<name>A0A174SB80_9CLOT</name>
<protein>
    <submittedName>
        <fullName evidence="2">Uncharacterized protein</fullName>
    </submittedName>
</protein>
<dbReference type="eggNOG" id="COG2391">
    <property type="taxonomic scope" value="Bacteria"/>
</dbReference>